<organism evidence="1 2">
    <name type="scientific">Geodia barretti</name>
    <name type="common">Barrett's horny sponge</name>
    <dbReference type="NCBI Taxonomy" id="519541"/>
    <lineage>
        <taxon>Eukaryota</taxon>
        <taxon>Metazoa</taxon>
        <taxon>Porifera</taxon>
        <taxon>Demospongiae</taxon>
        <taxon>Heteroscleromorpha</taxon>
        <taxon>Tetractinellida</taxon>
        <taxon>Astrophorina</taxon>
        <taxon>Geodiidae</taxon>
        <taxon>Geodia</taxon>
    </lineage>
</organism>
<dbReference type="Proteomes" id="UP001174909">
    <property type="component" value="Unassembled WGS sequence"/>
</dbReference>
<dbReference type="AlphaFoldDB" id="A0AA35X2S9"/>
<evidence type="ECO:0000313" key="2">
    <source>
        <dbReference type="Proteomes" id="UP001174909"/>
    </source>
</evidence>
<protein>
    <submittedName>
        <fullName evidence="1">Uncharacterized protein</fullName>
    </submittedName>
</protein>
<sequence>MPEDHGHQHHLCRSIAVRLPLHCGSPPFSVMSVARSLERRRIIKGTLKVPTAGHCFSTKSVICQSKTKSNSFAFWRMVSSCRSAQR</sequence>
<accession>A0AA35X2S9</accession>
<gene>
    <name evidence="1" type="ORF">GBAR_LOCUS20043</name>
</gene>
<dbReference type="EMBL" id="CASHTH010002825">
    <property type="protein sequence ID" value="CAI8035742.1"/>
    <property type="molecule type" value="Genomic_DNA"/>
</dbReference>
<keyword evidence="2" id="KW-1185">Reference proteome</keyword>
<proteinExistence type="predicted"/>
<name>A0AA35X2S9_GEOBA</name>
<evidence type="ECO:0000313" key="1">
    <source>
        <dbReference type="EMBL" id="CAI8035742.1"/>
    </source>
</evidence>
<comment type="caution">
    <text evidence="1">The sequence shown here is derived from an EMBL/GenBank/DDBJ whole genome shotgun (WGS) entry which is preliminary data.</text>
</comment>
<reference evidence="1" key="1">
    <citation type="submission" date="2023-03" db="EMBL/GenBank/DDBJ databases">
        <authorList>
            <person name="Steffen K."/>
            <person name="Cardenas P."/>
        </authorList>
    </citation>
    <scope>NUCLEOTIDE SEQUENCE</scope>
</reference>